<dbReference type="PaxDb" id="4081-Solyc01g017620.1.1"/>
<keyword evidence="2" id="KW-1185">Reference proteome</keyword>
<dbReference type="AlphaFoldDB" id="A0A3Q7ECG9"/>
<proteinExistence type="predicted"/>
<dbReference type="Proteomes" id="UP000004994">
    <property type="component" value="Chromosome 1"/>
</dbReference>
<dbReference type="EnsemblPlants" id="Solyc01g017620.1.1">
    <property type="protein sequence ID" value="Solyc01g017620.1.1.1"/>
    <property type="gene ID" value="Solyc01g017620.1"/>
</dbReference>
<accession>A0A3Q7ECG9</accession>
<reference evidence="1" key="1">
    <citation type="journal article" date="2012" name="Nature">
        <title>The tomato genome sequence provides insights into fleshy fruit evolution.</title>
        <authorList>
            <consortium name="Tomato Genome Consortium"/>
        </authorList>
    </citation>
    <scope>NUCLEOTIDE SEQUENCE [LARGE SCALE GENOMIC DNA]</scope>
    <source>
        <strain evidence="1">cv. Heinz 1706</strain>
    </source>
</reference>
<evidence type="ECO:0000313" key="2">
    <source>
        <dbReference type="Proteomes" id="UP000004994"/>
    </source>
</evidence>
<name>A0A3Q7ECG9_SOLLC</name>
<sequence length="77" mass="9109">MLVPFCYNLLKCSILCWNTNLVFHILFIYSGDPRIYELRLTKIGKKCEITFNGDDSLSYFANDKSLWGFFESKLYIH</sequence>
<evidence type="ECO:0000313" key="1">
    <source>
        <dbReference type="EnsemblPlants" id="Solyc01g017620.1.1.1"/>
    </source>
</evidence>
<organism evidence="1">
    <name type="scientific">Solanum lycopersicum</name>
    <name type="common">Tomato</name>
    <name type="synonym">Lycopersicon esculentum</name>
    <dbReference type="NCBI Taxonomy" id="4081"/>
    <lineage>
        <taxon>Eukaryota</taxon>
        <taxon>Viridiplantae</taxon>
        <taxon>Streptophyta</taxon>
        <taxon>Embryophyta</taxon>
        <taxon>Tracheophyta</taxon>
        <taxon>Spermatophyta</taxon>
        <taxon>Magnoliopsida</taxon>
        <taxon>eudicotyledons</taxon>
        <taxon>Gunneridae</taxon>
        <taxon>Pentapetalae</taxon>
        <taxon>asterids</taxon>
        <taxon>lamiids</taxon>
        <taxon>Solanales</taxon>
        <taxon>Solanaceae</taxon>
        <taxon>Solanoideae</taxon>
        <taxon>Solaneae</taxon>
        <taxon>Solanum</taxon>
        <taxon>Solanum subgen. Lycopersicon</taxon>
    </lineage>
</organism>
<dbReference type="InParanoid" id="A0A3Q7ECG9"/>
<protein>
    <submittedName>
        <fullName evidence="1">Uncharacterized protein</fullName>
    </submittedName>
</protein>
<reference evidence="1" key="2">
    <citation type="submission" date="2019-01" db="UniProtKB">
        <authorList>
            <consortium name="EnsemblPlants"/>
        </authorList>
    </citation>
    <scope>IDENTIFICATION</scope>
    <source>
        <strain evidence="1">cv. Heinz 1706</strain>
    </source>
</reference>
<dbReference type="Gramene" id="Solyc01g017620.1.1">
    <property type="protein sequence ID" value="Solyc01g017620.1.1.1"/>
    <property type="gene ID" value="Solyc01g017620.1"/>
</dbReference>